<reference evidence="9" key="1">
    <citation type="journal article" date="2019" name="Int. J. Syst. Evol. Microbiol.">
        <title>The Global Catalogue of Microorganisms (GCM) 10K type strain sequencing project: providing services to taxonomists for standard genome sequencing and annotation.</title>
        <authorList>
            <consortium name="The Broad Institute Genomics Platform"/>
            <consortium name="The Broad Institute Genome Sequencing Center for Infectious Disease"/>
            <person name="Wu L."/>
            <person name="Ma J."/>
        </authorList>
    </citation>
    <scope>NUCLEOTIDE SEQUENCE [LARGE SCALE GENOMIC DNA]</scope>
    <source>
        <strain evidence="9">JCM 9918</strain>
    </source>
</reference>
<evidence type="ECO:0000313" key="8">
    <source>
        <dbReference type="EMBL" id="MFC5808560.1"/>
    </source>
</evidence>
<evidence type="ECO:0000256" key="5">
    <source>
        <dbReference type="ARBA" id="ARBA00023014"/>
    </source>
</evidence>
<dbReference type="InterPro" id="IPR006638">
    <property type="entry name" value="Elp3/MiaA/NifB-like_rSAM"/>
</dbReference>
<dbReference type="SFLD" id="SFLDF00324">
    <property type="entry name" value="bacteriocin_maturation"/>
    <property type="match status" value="1"/>
</dbReference>
<dbReference type="Proteomes" id="UP001596112">
    <property type="component" value="Unassembled WGS sequence"/>
</dbReference>
<keyword evidence="2" id="KW-0949">S-adenosyl-L-methionine</keyword>
<feature type="compositionally biased region" description="Low complexity" evidence="6">
    <location>
        <begin position="654"/>
        <end position="663"/>
    </location>
</feature>
<feature type="region of interest" description="Disordered" evidence="6">
    <location>
        <begin position="653"/>
        <end position="674"/>
    </location>
</feature>
<dbReference type="InterPro" id="IPR007197">
    <property type="entry name" value="rSAM"/>
</dbReference>
<evidence type="ECO:0000256" key="4">
    <source>
        <dbReference type="ARBA" id="ARBA00023004"/>
    </source>
</evidence>
<comment type="cofactor">
    <cofactor evidence="1">
        <name>[4Fe-4S] cluster</name>
        <dbReference type="ChEBI" id="CHEBI:49883"/>
    </cofactor>
</comment>
<protein>
    <submittedName>
        <fullName evidence="8">RiPP maturation radical SAM C-methyltransferase</fullName>
    </submittedName>
</protein>
<dbReference type="InterPro" id="IPR051198">
    <property type="entry name" value="BchE-like"/>
</dbReference>
<dbReference type="InterPro" id="IPR023984">
    <property type="entry name" value="rSAM_ocin_1"/>
</dbReference>
<dbReference type="SFLD" id="SFLDS00029">
    <property type="entry name" value="Radical_SAM"/>
    <property type="match status" value="1"/>
</dbReference>
<dbReference type="Pfam" id="PF04055">
    <property type="entry name" value="Radical_SAM"/>
    <property type="match status" value="1"/>
</dbReference>
<keyword evidence="3" id="KW-0479">Metal-binding</keyword>
<name>A0ABW1B6C1_9ACTN</name>
<evidence type="ECO:0000259" key="7">
    <source>
        <dbReference type="PROSITE" id="PS51332"/>
    </source>
</evidence>
<evidence type="ECO:0000256" key="2">
    <source>
        <dbReference type="ARBA" id="ARBA00022691"/>
    </source>
</evidence>
<evidence type="ECO:0000256" key="6">
    <source>
        <dbReference type="SAM" id="MobiDB-lite"/>
    </source>
</evidence>
<dbReference type="PROSITE" id="PS51332">
    <property type="entry name" value="B12_BINDING"/>
    <property type="match status" value="1"/>
</dbReference>
<evidence type="ECO:0000313" key="9">
    <source>
        <dbReference type="Proteomes" id="UP001596112"/>
    </source>
</evidence>
<keyword evidence="9" id="KW-1185">Reference proteome</keyword>
<dbReference type="InterPro" id="IPR006158">
    <property type="entry name" value="Cobalamin-bd"/>
</dbReference>
<organism evidence="8 9">
    <name type="scientific">Streptomyces heilongjiangensis</name>
    <dbReference type="NCBI Taxonomy" id="945052"/>
    <lineage>
        <taxon>Bacteria</taxon>
        <taxon>Bacillati</taxon>
        <taxon>Actinomycetota</taxon>
        <taxon>Actinomycetes</taxon>
        <taxon>Kitasatosporales</taxon>
        <taxon>Streptomycetaceae</taxon>
        <taxon>Streptomyces</taxon>
    </lineage>
</organism>
<dbReference type="EMBL" id="JBHSNZ010000007">
    <property type="protein sequence ID" value="MFC5808560.1"/>
    <property type="molecule type" value="Genomic_DNA"/>
</dbReference>
<dbReference type="NCBIfam" id="TIGR03975">
    <property type="entry name" value="rSAM_ocin_1"/>
    <property type="match status" value="1"/>
</dbReference>
<dbReference type="PANTHER" id="PTHR43409:SF7">
    <property type="entry name" value="BLL1977 PROTEIN"/>
    <property type="match status" value="1"/>
</dbReference>
<dbReference type="SFLD" id="SFLDG01082">
    <property type="entry name" value="B12-binding_domain_containing"/>
    <property type="match status" value="1"/>
</dbReference>
<feature type="domain" description="B12-binding" evidence="7">
    <location>
        <begin position="93"/>
        <end position="233"/>
    </location>
</feature>
<dbReference type="PANTHER" id="PTHR43409">
    <property type="entry name" value="ANAEROBIC MAGNESIUM-PROTOPORPHYRIN IX MONOMETHYL ESTER CYCLASE-RELATED"/>
    <property type="match status" value="1"/>
</dbReference>
<dbReference type="SUPFAM" id="SSF102114">
    <property type="entry name" value="Radical SAM enzymes"/>
    <property type="match status" value="1"/>
</dbReference>
<evidence type="ECO:0000256" key="3">
    <source>
        <dbReference type="ARBA" id="ARBA00022723"/>
    </source>
</evidence>
<dbReference type="RefSeq" id="WP_272169001.1">
    <property type="nucleotide sequence ID" value="NZ_JAQOSL010000007.1"/>
</dbReference>
<proteinExistence type="predicted"/>
<keyword evidence="5" id="KW-0411">Iron-sulfur</keyword>
<comment type="caution">
    <text evidence="8">The sequence shown here is derived from an EMBL/GenBank/DDBJ whole genome shotgun (WGS) entry which is preliminary data.</text>
</comment>
<gene>
    <name evidence="8" type="ORF">ACFQGO_13765</name>
</gene>
<dbReference type="InterPro" id="IPR058240">
    <property type="entry name" value="rSAM_sf"/>
</dbReference>
<evidence type="ECO:0000256" key="1">
    <source>
        <dbReference type="ARBA" id="ARBA00001966"/>
    </source>
</evidence>
<dbReference type="SMART" id="SM00729">
    <property type="entry name" value="Elp3"/>
    <property type="match status" value="1"/>
</dbReference>
<keyword evidence="4" id="KW-0408">Iron</keyword>
<accession>A0ABW1B6C1</accession>
<sequence>MRLTLVAPPWNSLYRPSIQIGTLAALEDEKEGDPITPVYAYLDWFEYAVGALECDPAEFVTVYDTIGEELYGLGVGDWIFGGVLDAHERRAGRPAPGGVAPREAGPEEQRARARYADFLTEHGVARELVARIVELRSVAPRFVEVLAERLLATGAECFGFTTSFSQLMPALAVARALKDRAPERLVLLGGANCDRPMGQAVMRAYPFVDAVVQGEGEAAVAAVRAARTLGDLAAAPGLVLRHEGELRVSLPAVQPAESAPVPRYAEYFERLRALPHSELITPHVALPFQMSRGCWWGEKLQCTFCGENGSGMVYRSKPGGRLTETLRRLTEEHGVFDTYAVDTILARNDNGLAELAEAEVDVTTFFEVKANLGPRELGEMRAAGVTMVQPGIESLSSSALKLLRKGATAFHNLRFLVLCEELGIDAQWNLLSAMPEESAAMLQEQLRLIPFITHLAPPSTVSKVRVDRYSPYFEKPDEFGIALSGPEPKYRFVHSGRLPAAERTELAYSFDHVEQVRRSDGTAAEMLALRRRLGARVGLWKKLHEQSRFTFRFGPEMTVLHDRRPHVGTGRHILRGGDDQLFRCLVHGGRLHQAVAQVGAMTGQPEDRVRETVRAWARRGWIHLEGRRGLVLAVRDGMRDELGRAAELRERTAEAGTAAEAATVDGSGRVSAGQ</sequence>